<keyword evidence="2" id="KW-1185">Reference proteome</keyword>
<evidence type="ECO:0000313" key="2">
    <source>
        <dbReference type="Proteomes" id="UP000611554"/>
    </source>
</evidence>
<organism evidence="1 2">
    <name type="scientific">Streptosporangium pseudovulgare</name>
    <dbReference type="NCBI Taxonomy" id="35765"/>
    <lineage>
        <taxon>Bacteria</taxon>
        <taxon>Bacillati</taxon>
        <taxon>Actinomycetota</taxon>
        <taxon>Actinomycetes</taxon>
        <taxon>Streptosporangiales</taxon>
        <taxon>Streptosporangiaceae</taxon>
        <taxon>Streptosporangium</taxon>
    </lineage>
</organism>
<gene>
    <name evidence="1" type="ORF">GCM10010140_04020</name>
</gene>
<dbReference type="EMBL" id="BMQJ01000001">
    <property type="protein sequence ID" value="GGP78910.1"/>
    <property type="molecule type" value="Genomic_DNA"/>
</dbReference>
<proteinExistence type="predicted"/>
<reference evidence="2" key="1">
    <citation type="journal article" date="2019" name="Int. J. Syst. Evol. Microbiol.">
        <title>The Global Catalogue of Microorganisms (GCM) 10K type strain sequencing project: providing services to taxonomists for standard genome sequencing and annotation.</title>
        <authorList>
            <consortium name="The Broad Institute Genomics Platform"/>
            <consortium name="The Broad Institute Genome Sequencing Center for Infectious Disease"/>
            <person name="Wu L."/>
            <person name="Ma J."/>
        </authorList>
    </citation>
    <scope>NUCLEOTIDE SEQUENCE [LARGE SCALE GENOMIC DNA]</scope>
    <source>
        <strain evidence="2">JCM 3115</strain>
    </source>
</reference>
<sequence>MRITTRPPGANSTSSDTGYKVIWSSTVETPDQLWDPLSPLLPLPRLRLRRDRVNQMSRV</sequence>
<protein>
    <submittedName>
        <fullName evidence="1">Uncharacterized protein</fullName>
    </submittedName>
</protein>
<comment type="caution">
    <text evidence="1">The sequence shown here is derived from an EMBL/GenBank/DDBJ whole genome shotgun (WGS) entry which is preliminary data.</text>
</comment>
<evidence type="ECO:0000313" key="1">
    <source>
        <dbReference type="EMBL" id="GGP78910.1"/>
    </source>
</evidence>
<dbReference type="Proteomes" id="UP000611554">
    <property type="component" value="Unassembled WGS sequence"/>
</dbReference>
<name>A0ABQ2QHC6_9ACTN</name>
<accession>A0ABQ2QHC6</accession>